<dbReference type="InterPro" id="IPR000644">
    <property type="entry name" value="CBS_dom"/>
</dbReference>
<dbReference type="Pfam" id="PF01595">
    <property type="entry name" value="CNNM"/>
    <property type="match status" value="1"/>
</dbReference>
<dbReference type="InterPro" id="IPR046342">
    <property type="entry name" value="CBS_dom_sf"/>
</dbReference>
<evidence type="ECO:0000259" key="12">
    <source>
        <dbReference type="PROSITE" id="PS51846"/>
    </source>
</evidence>
<dbReference type="CDD" id="cd04590">
    <property type="entry name" value="CBS_pair_CorC_HlyC_assoc"/>
    <property type="match status" value="1"/>
</dbReference>
<gene>
    <name evidence="13" type="ORF">HMPREF1630_02800</name>
</gene>
<dbReference type="eggNOG" id="COG1253">
    <property type="taxonomic scope" value="Bacteria"/>
</dbReference>
<dbReference type="AlphaFoldDB" id="A0A095X3U6"/>
<comment type="similarity">
    <text evidence="2">Belongs to the UPF0053 family.</text>
</comment>
<evidence type="ECO:0000256" key="5">
    <source>
        <dbReference type="ARBA" id="ARBA00022989"/>
    </source>
</evidence>
<dbReference type="SUPFAM" id="SSF54631">
    <property type="entry name" value="CBS-domain pair"/>
    <property type="match status" value="1"/>
</dbReference>
<name>A0A095X3U6_9FIRM</name>
<feature type="transmembrane region" description="Helical" evidence="10">
    <location>
        <begin position="90"/>
        <end position="108"/>
    </location>
</feature>
<evidence type="ECO:0000259" key="11">
    <source>
        <dbReference type="PROSITE" id="PS51371"/>
    </source>
</evidence>
<dbReference type="InterPro" id="IPR016169">
    <property type="entry name" value="FAD-bd_PCMH_sub2"/>
</dbReference>
<evidence type="ECO:0000256" key="4">
    <source>
        <dbReference type="ARBA" id="ARBA00022737"/>
    </source>
</evidence>
<dbReference type="InterPro" id="IPR005170">
    <property type="entry name" value="Transptr-assoc_dom"/>
</dbReference>
<dbReference type="PANTHER" id="PTHR22777">
    <property type="entry name" value="HEMOLYSIN-RELATED"/>
    <property type="match status" value="1"/>
</dbReference>
<dbReference type="InterPro" id="IPR002550">
    <property type="entry name" value="CNNM"/>
</dbReference>
<protein>
    <submittedName>
        <fullName evidence="13">HCC HlyC/CorC family transporter</fullName>
    </submittedName>
</protein>
<reference evidence="13 14" key="1">
    <citation type="submission" date="2014-07" db="EMBL/GenBank/DDBJ databases">
        <authorList>
            <person name="McCorrison J."/>
            <person name="Sanka R."/>
            <person name="Torralba M."/>
            <person name="Gillis M."/>
            <person name="Haft D.H."/>
            <person name="Methe B."/>
            <person name="Sutton G."/>
            <person name="Nelson K.E."/>
        </authorList>
    </citation>
    <scope>NUCLEOTIDE SEQUENCE [LARGE SCALE GENOMIC DNA]</scope>
    <source>
        <strain evidence="13 14">S7-1-13</strain>
    </source>
</reference>
<evidence type="ECO:0000256" key="10">
    <source>
        <dbReference type="SAM" id="Phobius"/>
    </source>
</evidence>
<evidence type="ECO:0000313" key="13">
    <source>
        <dbReference type="EMBL" id="KGF04750.1"/>
    </source>
</evidence>
<dbReference type="Pfam" id="PF03471">
    <property type="entry name" value="CorC_HlyC"/>
    <property type="match status" value="1"/>
</dbReference>
<feature type="transmembrane region" description="Helical" evidence="10">
    <location>
        <begin position="61"/>
        <end position="84"/>
    </location>
</feature>
<evidence type="ECO:0000256" key="6">
    <source>
        <dbReference type="ARBA" id="ARBA00023122"/>
    </source>
</evidence>
<dbReference type="Gene3D" id="3.30.465.10">
    <property type="match status" value="1"/>
</dbReference>
<keyword evidence="4" id="KW-0677">Repeat</keyword>
<evidence type="ECO:0000313" key="14">
    <source>
        <dbReference type="Proteomes" id="UP000029579"/>
    </source>
</evidence>
<feature type="transmembrane region" description="Helical" evidence="10">
    <location>
        <begin position="6"/>
        <end position="29"/>
    </location>
</feature>
<dbReference type="OrthoDB" id="9798188at2"/>
<evidence type="ECO:0000256" key="2">
    <source>
        <dbReference type="ARBA" id="ARBA00006337"/>
    </source>
</evidence>
<dbReference type="PANTHER" id="PTHR22777:SF17">
    <property type="entry name" value="UPF0053 PROTEIN SLL0260"/>
    <property type="match status" value="1"/>
</dbReference>
<dbReference type="GO" id="GO:0050660">
    <property type="term" value="F:flavin adenine dinucleotide binding"/>
    <property type="evidence" value="ECO:0007669"/>
    <property type="project" value="InterPro"/>
</dbReference>
<feature type="domain" description="CBS" evidence="11">
    <location>
        <begin position="208"/>
        <end position="267"/>
    </location>
</feature>
<feature type="domain" description="CBS" evidence="11">
    <location>
        <begin position="272"/>
        <end position="329"/>
    </location>
</feature>
<proteinExistence type="inferred from homology"/>
<keyword evidence="3 9" id="KW-0812">Transmembrane</keyword>
<dbReference type="PROSITE" id="PS51846">
    <property type="entry name" value="CNNM"/>
    <property type="match status" value="1"/>
</dbReference>
<keyword evidence="7 9" id="KW-0472">Membrane</keyword>
<dbReference type="GO" id="GO:0005886">
    <property type="term" value="C:plasma membrane"/>
    <property type="evidence" value="ECO:0007669"/>
    <property type="project" value="TreeGrafter"/>
</dbReference>
<dbReference type="InterPro" id="IPR044751">
    <property type="entry name" value="Ion_transp-like_CBS"/>
</dbReference>
<accession>A0A095X3U6</accession>
<dbReference type="InterPro" id="IPR036318">
    <property type="entry name" value="FAD-bd_PCMH-like_sf"/>
</dbReference>
<dbReference type="FunFam" id="3.10.580.10:FF:000002">
    <property type="entry name" value="Magnesium/cobalt efflux protein CorC"/>
    <property type="match status" value="1"/>
</dbReference>
<evidence type="ECO:0000256" key="1">
    <source>
        <dbReference type="ARBA" id="ARBA00004141"/>
    </source>
</evidence>
<evidence type="ECO:0000256" key="9">
    <source>
        <dbReference type="PROSITE-ProRule" id="PRU01193"/>
    </source>
</evidence>
<comment type="caution">
    <text evidence="13">The sequence shown here is derived from an EMBL/GenBank/DDBJ whole genome shotgun (WGS) entry which is preliminary data.</text>
</comment>
<dbReference type="Proteomes" id="UP000029579">
    <property type="component" value="Unassembled WGS sequence"/>
</dbReference>
<comment type="subcellular location">
    <subcellularLocation>
        <location evidence="1">Membrane</location>
        <topology evidence="1">Multi-pass membrane protein</topology>
    </subcellularLocation>
</comment>
<keyword evidence="5 9" id="KW-1133">Transmembrane helix</keyword>
<evidence type="ECO:0000256" key="7">
    <source>
        <dbReference type="ARBA" id="ARBA00023136"/>
    </source>
</evidence>
<dbReference type="Pfam" id="PF00571">
    <property type="entry name" value="CBS"/>
    <property type="match status" value="2"/>
</dbReference>
<organism evidence="13 14">
    <name type="scientific">Anaerococcus lactolyticus S7-1-13</name>
    <dbReference type="NCBI Taxonomy" id="1284686"/>
    <lineage>
        <taxon>Bacteria</taxon>
        <taxon>Bacillati</taxon>
        <taxon>Bacillota</taxon>
        <taxon>Tissierellia</taxon>
        <taxon>Tissierellales</taxon>
        <taxon>Peptoniphilaceae</taxon>
        <taxon>Anaerococcus</taxon>
    </lineage>
</organism>
<dbReference type="RefSeq" id="WP_004828121.1">
    <property type="nucleotide sequence ID" value="NZ_JRMW01000025.1"/>
</dbReference>
<dbReference type="EMBL" id="JRMW01000025">
    <property type="protein sequence ID" value="KGF04750.1"/>
    <property type="molecule type" value="Genomic_DNA"/>
</dbReference>
<evidence type="ECO:0000256" key="8">
    <source>
        <dbReference type="PROSITE-ProRule" id="PRU00703"/>
    </source>
</evidence>
<dbReference type="SMART" id="SM01091">
    <property type="entry name" value="CorC_HlyC"/>
    <property type="match status" value="1"/>
</dbReference>
<evidence type="ECO:0000256" key="3">
    <source>
        <dbReference type="ARBA" id="ARBA00022692"/>
    </source>
</evidence>
<dbReference type="Gene3D" id="3.10.580.10">
    <property type="entry name" value="CBS-domain"/>
    <property type="match status" value="1"/>
</dbReference>
<dbReference type="SUPFAM" id="SSF56176">
    <property type="entry name" value="FAD-binding/transporter-associated domain-like"/>
    <property type="match status" value="1"/>
</dbReference>
<keyword evidence="6 8" id="KW-0129">CBS domain</keyword>
<feature type="domain" description="CNNM transmembrane" evidence="12">
    <location>
        <begin position="1"/>
        <end position="189"/>
    </location>
</feature>
<sequence>MSHTNWIELIVIIFGVVGSAFFSSSETALTSLNVFKIRQMEENGVENSSLVRKLTDNIGKVLTTILIGNNIVNIATTTVATIFFTDLFGAKGAIISTIVLTLTILIFGEVTPKNIASSASEKVALRVAKPIKFFDFILKPMSFFLQAITNFLTRLIIGENAQKGDIVTEEDLKTIVDVSEEQGVINDQESEIINNVFEFGDSDVEDIMTARTNMEAIAVDMEDKELKDFLKNCKHSRIPVYGKSIDNIIGILHMKDIVAFIAEDKELNIEEMVRPAFYVYDNMHIFDLFKQMRGENVSLAIVIDEYGGTSGIVTIEDIVEELVGEIEDEYDTHLETVLKINDKEYLVNPSIHINDFNDYFDTDLEQIKNDSIGGFLIDKLGRIPKLGDSVEEDGIKISVVQINRYKLEMLKVEFS</sequence>
<dbReference type="PROSITE" id="PS51371">
    <property type="entry name" value="CBS"/>
    <property type="match status" value="2"/>
</dbReference>